<evidence type="ECO:0000313" key="2">
    <source>
        <dbReference type="Proteomes" id="UP001159042"/>
    </source>
</evidence>
<dbReference type="AlphaFoldDB" id="A0AAV8VZP0"/>
<sequence length="80" mass="9654">KVSSSDIASRDFKTNYVELRKTRPRVRWSKRHRLIKERLCKEFICLFDYNFTTLAHFILILVNTTKVLFIKSAYETHTMQ</sequence>
<proteinExistence type="predicted"/>
<evidence type="ECO:0000313" key="1">
    <source>
        <dbReference type="EMBL" id="KAJ8919091.1"/>
    </source>
</evidence>
<feature type="non-terminal residue" evidence="1">
    <location>
        <position position="1"/>
    </location>
</feature>
<dbReference type="Proteomes" id="UP001159042">
    <property type="component" value="Unassembled WGS sequence"/>
</dbReference>
<organism evidence="1 2">
    <name type="scientific">Exocentrus adspersus</name>
    <dbReference type="NCBI Taxonomy" id="1586481"/>
    <lineage>
        <taxon>Eukaryota</taxon>
        <taxon>Metazoa</taxon>
        <taxon>Ecdysozoa</taxon>
        <taxon>Arthropoda</taxon>
        <taxon>Hexapoda</taxon>
        <taxon>Insecta</taxon>
        <taxon>Pterygota</taxon>
        <taxon>Neoptera</taxon>
        <taxon>Endopterygota</taxon>
        <taxon>Coleoptera</taxon>
        <taxon>Polyphaga</taxon>
        <taxon>Cucujiformia</taxon>
        <taxon>Chrysomeloidea</taxon>
        <taxon>Cerambycidae</taxon>
        <taxon>Lamiinae</taxon>
        <taxon>Acanthocinini</taxon>
        <taxon>Exocentrus</taxon>
    </lineage>
</organism>
<accession>A0AAV8VZP0</accession>
<keyword evidence="2" id="KW-1185">Reference proteome</keyword>
<name>A0AAV8VZP0_9CUCU</name>
<comment type="caution">
    <text evidence="1">The sequence shown here is derived from an EMBL/GenBank/DDBJ whole genome shotgun (WGS) entry which is preliminary data.</text>
</comment>
<dbReference type="EMBL" id="JANEYG010000020">
    <property type="protein sequence ID" value="KAJ8919091.1"/>
    <property type="molecule type" value="Genomic_DNA"/>
</dbReference>
<reference evidence="1 2" key="1">
    <citation type="journal article" date="2023" name="Insect Mol. Biol.">
        <title>Genome sequencing provides insights into the evolution of gene families encoding plant cell wall-degrading enzymes in longhorned beetles.</title>
        <authorList>
            <person name="Shin N.R."/>
            <person name="Okamura Y."/>
            <person name="Kirsch R."/>
            <person name="Pauchet Y."/>
        </authorList>
    </citation>
    <scope>NUCLEOTIDE SEQUENCE [LARGE SCALE GENOMIC DNA]</scope>
    <source>
        <strain evidence="1">EAD_L_NR</strain>
    </source>
</reference>
<gene>
    <name evidence="1" type="ORF">NQ315_012076</name>
</gene>
<protein>
    <submittedName>
        <fullName evidence="1">Uncharacterized protein</fullName>
    </submittedName>
</protein>